<keyword evidence="2" id="KW-1185">Reference proteome</keyword>
<organism evidence="1 2">
    <name type="scientific">Zostera marina</name>
    <name type="common">Eelgrass</name>
    <dbReference type="NCBI Taxonomy" id="29655"/>
    <lineage>
        <taxon>Eukaryota</taxon>
        <taxon>Viridiplantae</taxon>
        <taxon>Streptophyta</taxon>
        <taxon>Embryophyta</taxon>
        <taxon>Tracheophyta</taxon>
        <taxon>Spermatophyta</taxon>
        <taxon>Magnoliopsida</taxon>
        <taxon>Liliopsida</taxon>
        <taxon>Zosteraceae</taxon>
        <taxon>Zostera</taxon>
    </lineage>
</organism>
<proteinExistence type="predicted"/>
<name>A0A0K9NMS2_ZOSMR</name>
<evidence type="ECO:0000313" key="1">
    <source>
        <dbReference type="EMBL" id="KMZ58051.1"/>
    </source>
</evidence>
<evidence type="ECO:0000313" key="2">
    <source>
        <dbReference type="Proteomes" id="UP000036987"/>
    </source>
</evidence>
<sequence>MEENEDQTEPDYDMPEISKIYLTSCPYGIKSLRSSTQVQLCSRLGSMVTQKP</sequence>
<accession>A0A0K9NMS2</accession>
<reference evidence="2" key="1">
    <citation type="journal article" date="2016" name="Nature">
        <title>The genome of the seagrass Zostera marina reveals angiosperm adaptation to the sea.</title>
        <authorList>
            <person name="Olsen J.L."/>
            <person name="Rouze P."/>
            <person name="Verhelst B."/>
            <person name="Lin Y.-C."/>
            <person name="Bayer T."/>
            <person name="Collen J."/>
            <person name="Dattolo E."/>
            <person name="De Paoli E."/>
            <person name="Dittami S."/>
            <person name="Maumus F."/>
            <person name="Michel G."/>
            <person name="Kersting A."/>
            <person name="Lauritano C."/>
            <person name="Lohaus R."/>
            <person name="Toepel M."/>
            <person name="Tonon T."/>
            <person name="Vanneste K."/>
            <person name="Amirebrahimi M."/>
            <person name="Brakel J."/>
            <person name="Bostroem C."/>
            <person name="Chovatia M."/>
            <person name="Grimwood J."/>
            <person name="Jenkins J.W."/>
            <person name="Jueterbock A."/>
            <person name="Mraz A."/>
            <person name="Stam W.T."/>
            <person name="Tice H."/>
            <person name="Bornberg-Bauer E."/>
            <person name="Green P.J."/>
            <person name="Pearson G.A."/>
            <person name="Procaccini G."/>
            <person name="Duarte C.M."/>
            <person name="Schmutz J."/>
            <person name="Reusch T.B.H."/>
            <person name="Van de Peer Y."/>
        </authorList>
    </citation>
    <scope>NUCLEOTIDE SEQUENCE [LARGE SCALE GENOMIC DNA]</scope>
    <source>
        <strain evidence="2">cv. Finnish</strain>
    </source>
</reference>
<gene>
    <name evidence="1" type="ORF">ZOSMA_7G00800</name>
</gene>
<protein>
    <submittedName>
        <fullName evidence="1">Uncharacterized protein</fullName>
    </submittedName>
</protein>
<comment type="caution">
    <text evidence="1">The sequence shown here is derived from an EMBL/GenBank/DDBJ whole genome shotgun (WGS) entry which is preliminary data.</text>
</comment>
<dbReference type="AlphaFoldDB" id="A0A0K9NMS2"/>
<dbReference type="EMBL" id="LFYR01001978">
    <property type="protein sequence ID" value="KMZ58051.1"/>
    <property type="molecule type" value="Genomic_DNA"/>
</dbReference>
<dbReference type="Proteomes" id="UP000036987">
    <property type="component" value="Unassembled WGS sequence"/>
</dbReference>